<comment type="caution">
    <text evidence="11">The sequence shown here is derived from an EMBL/GenBank/DDBJ whole genome shotgun (WGS) entry which is preliminary data.</text>
</comment>
<feature type="domain" description="Glycoside hydrolase family 20 catalytic" evidence="9">
    <location>
        <begin position="230"/>
        <end position="583"/>
    </location>
</feature>
<accession>A0AA88HYX4</accession>
<evidence type="ECO:0000313" key="11">
    <source>
        <dbReference type="EMBL" id="KAK2720670.1"/>
    </source>
</evidence>
<dbReference type="GO" id="GO:0005886">
    <property type="term" value="C:plasma membrane"/>
    <property type="evidence" value="ECO:0007669"/>
    <property type="project" value="TreeGrafter"/>
</dbReference>
<organism evidence="11 12">
    <name type="scientific">Artemia franciscana</name>
    <name type="common">Brine shrimp</name>
    <name type="synonym">Artemia sanfranciscana</name>
    <dbReference type="NCBI Taxonomy" id="6661"/>
    <lineage>
        <taxon>Eukaryota</taxon>
        <taxon>Metazoa</taxon>
        <taxon>Ecdysozoa</taxon>
        <taxon>Arthropoda</taxon>
        <taxon>Crustacea</taxon>
        <taxon>Branchiopoda</taxon>
        <taxon>Anostraca</taxon>
        <taxon>Artemiidae</taxon>
        <taxon>Artemia</taxon>
    </lineage>
</organism>
<dbReference type="InterPro" id="IPR029019">
    <property type="entry name" value="HEX_eukaryotic_N"/>
</dbReference>
<evidence type="ECO:0000256" key="2">
    <source>
        <dbReference type="ARBA" id="ARBA00006285"/>
    </source>
</evidence>
<dbReference type="PANTHER" id="PTHR22600:SF26">
    <property type="entry name" value="BETA-N-ACETYLHEXOSAMINIDASE"/>
    <property type="match status" value="1"/>
</dbReference>
<feature type="active site" description="Proton donor" evidence="8">
    <location>
        <position position="395"/>
    </location>
</feature>
<comment type="catalytic activity">
    <reaction evidence="1 7">
        <text>Hydrolysis of terminal non-reducing N-acetyl-D-hexosamine residues in N-acetyl-beta-D-hexosaminides.</text>
        <dbReference type="EC" id="3.2.1.52"/>
    </reaction>
</comment>
<reference evidence="11" key="1">
    <citation type="submission" date="2023-07" db="EMBL/GenBank/DDBJ databases">
        <title>Chromosome-level genome assembly of Artemia franciscana.</title>
        <authorList>
            <person name="Jo E."/>
        </authorList>
    </citation>
    <scope>NUCLEOTIDE SEQUENCE</scope>
    <source>
        <tissue evidence="11">Whole body</tissue>
    </source>
</reference>
<dbReference type="PRINTS" id="PR00738">
    <property type="entry name" value="GLHYDRLASE20"/>
</dbReference>
<proteinExistence type="inferred from homology"/>
<dbReference type="InterPro" id="IPR015883">
    <property type="entry name" value="Glyco_hydro_20_cat"/>
</dbReference>
<evidence type="ECO:0000256" key="4">
    <source>
        <dbReference type="ARBA" id="ARBA00022801"/>
    </source>
</evidence>
<keyword evidence="3" id="KW-0732">Signal</keyword>
<dbReference type="CDD" id="cd06562">
    <property type="entry name" value="GH20_HexA_HexB-like"/>
    <property type="match status" value="1"/>
</dbReference>
<feature type="domain" description="Beta-hexosaminidase eukaryotic type N-terminal" evidence="10">
    <location>
        <begin position="81"/>
        <end position="206"/>
    </location>
</feature>
<evidence type="ECO:0000256" key="3">
    <source>
        <dbReference type="ARBA" id="ARBA00022729"/>
    </source>
</evidence>
<evidence type="ECO:0000313" key="12">
    <source>
        <dbReference type="Proteomes" id="UP001187531"/>
    </source>
</evidence>
<dbReference type="PANTHER" id="PTHR22600">
    <property type="entry name" value="BETA-HEXOSAMINIDASE"/>
    <property type="match status" value="1"/>
</dbReference>
<keyword evidence="5" id="KW-0325">Glycoprotein</keyword>
<protein>
    <recommendedName>
        <fullName evidence="7">Beta-hexosaminidase</fullName>
        <ecNumber evidence="7">3.2.1.52</ecNumber>
    </recommendedName>
</protein>
<dbReference type="PIRSF" id="PIRSF001093">
    <property type="entry name" value="B-hxosamndse_ab_euk"/>
    <property type="match status" value="1"/>
</dbReference>
<dbReference type="AlphaFoldDB" id="A0AA88HYX4"/>
<dbReference type="FunFam" id="3.20.20.80:FF:000063">
    <property type="entry name" value="Beta-hexosaminidase"/>
    <property type="match status" value="1"/>
</dbReference>
<evidence type="ECO:0000256" key="8">
    <source>
        <dbReference type="PIRSR" id="PIRSR001093-1"/>
    </source>
</evidence>
<dbReference type="GO" id="GO:0030203">
    <property type="term" value="P:glycosaminoglycan metabolic process"/>
    <property type="evidence" value="ECO:0007669"/>
    <property type="project" value="TreeGrafter"/>
</dbReference>
<evidence type="ECO:0000259" key="10">
    <source>
        <dbReference type="Pfam" id="PF14845"/>
    </source>
</evidence>
<dbReference type="SUPFAM" id="SSF51445">
    <property type="entry name" value="(Trans)glycosidases"/>
    <property type="match status" value="1"/>
</dbReference>
<evidence type="ECO:0000256" key="7">
    <source>
        <dbReference type="PIRNR" id="PIRNR001093"/>
    </source>
</evidence>
<evidence type="ECO:0000256" key="5">
    <source>
        <dbReference type="ARBA" id="ARBA00023180"/>
    </source>
</evidence>
<keyword evidence="6 7" id="KW-0326">Glycosidase</keyword>
<dbReference type="Pfam" id="PF00728">
    <property type="entry name" value="Glyco_hydro_20"/>
    <property type="match status" value="1"/>
</dbReference>
<dbReference type="Proteomes" id="UP001187531">
    <property type="component" value="Unassembled WGS sequence"/>
</dbReference>
<dbReference type="GO" id="GO:0005975">
    <property type="term" value="P:carbohydrate metabolic process"/>
    <property type="evidence" value="ECO:0007669"/>
    <property type="project" value="InterPro"/>
</dbReference>
<dbReference type="SUPFAM" id="SSF55545">
    <property type="entry name" value="beta-N-acetylhexosaminidase-like domain"/>
    <property type="match status" value="1"/>
</dbReference>
<dbReference type="EMBL" id="JAVRJZ010000007">
    <property type="protein sequence ID" value="KAK2720670.1"/>
    <property type="molecule type" value="Genomic_DNA"/>
</dbReference>
<keyword evidence="4 7" id="KW-0378">Hydrolase</keyword>
<sequence length="626" mass="71399">MLLLLVNRSNLKDISVNKDMLGQFIDLLLFIVLPRVIQAFESPWAYQCIEDKCVRVLKSTPHEDFISLDTCKLICGKGGTLWPLPTGPYKLGDQVVFLKKEKIVFRKLASPCSDVDMLIEKMMTVLHGYFEKMEEDGLKVTVPHGADTEHELSLDIYINRCEKQITLQTNESYSLWVNTEGTSTVASIAAETCFGARHGLETLSQLISWDYAFGSLIMQTSATIIDAPAYPHRGLMVDTARNFISLEKLLHIIDGLAHDKMNTLHLHLSDANSFPFDSKRVPQMAKYGAYSPRKVYSFEDLKELGEYANVRGVRIIPEIDAPAHAGNGWQWGSEYGLGDLALCVNESPRSQGACYDPPCGILNPVNNYTYDVLESIYFDLMQALNPDMFHMGGDEVRFNCWNNTNEITEWMTLNGLSRTEEDFFHLWKYFQNTSLQRVDNVFGRDTPVILWTSSLTDQVAVNGHLDPGRYIIQVWSGSRDFTIPRLYYTGYRLIFSNVDAWYLDCGYGSWVGDGLNSCAPYKSWQVMYDNDLDYLMRGFGIRPDPGKILGGEAAMWSEQVDDATIDGKIWPRLSAVAERLWSNLPERWRFAERRFVHHRERMLLKGIMGDAVQPLWCHQNEGFCYN</sequence>
<dbReference type="InterPro" id="IPR025705">
    <property type="entry name" value="Beta_hexosaminidase_sua/sub"/>
</dbReference>
<name>A0AA88HYX4_ARTSF</name>
<dbReference type="InterPro" id="IPR017853">
    <property type="entry name" value="GH"/>
</dbReference>
<evidence type="ECO:0000259" key="9">
    <source>
        <dbReference type="Pfam" id="PF00728"/>
    </source>
</evidence>
<gene>
    <name evidence="11" type="ORF">QYM36_004528</name>
</gene>
<keyword evidence="12" id="KW-1185">Reference proteome</keyword>
<dbReference type="Pfam" id="PF14845">
    <property type="entry name" value="Glycohydro_20b2"/>
    <property type="match status" value="1"/>
</dbReference>
<dbReference type="Gene3D" id="3.20.20.80">
    <property type="entry name" value="Glycosidases"/>
    <property type="match status" value="1"/>
</dbReference>
<comment type="similarity">
    <text evidence="2 7">Belongs to the glycosyl hydrolase 20 family.</text>
</comment>
<dbReference type="EC" id="3.2.1.52" evidence="7"/>
<dbReference type="GO" id="GO:0016231">
    <property type="term" value="F:beta-N-acetylglucosaminidase activity"/>
    <property type="evidence" value="ECO:0007669"/>
    <property type="project" value="TreeGrafter"/>
</dbReference>
<dbReference type="Gene3D" id="3.30.379.10">
    <property type="entry name" value="Chitobiase/beta-hexosaminidase domain 2-like"/>
    <property type="match status" value="1"/>
</dbReference>
<evidence type="ECO:0000256" key="6">
    <source>
        <dbReference type="ARBA" id="ARBA00023295"/>
    </source>
</evidence>
<dbReference type="InterPro" id="IPR029018">
    <property type="entry name" value="Hex-like_dom2"/>
</dbReference>
<evidence type="ECO:0000256" key="1">
    <source>
        <dbReference type="ARBA" id="ARBA00001231"/>
    </source>
</evidence>